<keyword evidence="3" id="KW-0694">RNA-binding</keyword>
<dbReference type="Proteomes" id="UP000176221">
    <property type="component" value="Unassembled WGS sequence"/>
</dbReference>
<feature type="domain" description="Ribosomal protein L9" evidence="8">
    <location>
        <begin position="1"/>
        <end position="46"/>
    </location>
</feature>
<organism evidence="10 11">
    <name type="scientific">Candidatus Taylorbacteria bacterium RIFCSPLOWO2_01_FULL_45_15b</name>
    <dbReference type="NCBI Taxonomy" id="1802319"/>
    <lineage>
        <taxon>Bacteria</taxon>
        <taxon>Candidatus Tayloriibacteriota</taxon>
    </lineage>
</organism>
<dbReference type="Pfam" id="PF01281">
    <property type="entry name" value="Ribosomal_L9_N"/>
    <property type="match status" value="1"/>
</dbReference>
<name>A0A1G2NG86_9BACT</name>
<keyword evidence="4 10" id="KW-0689">Ribosomal protein</keyword>
<dbReference type="GO" id="GO:0005840">
    <property type="term" value="C:ribosome"/>
    <property type="evidence" value="ECO:0007669"/>
    <property type="project" value="UniProtKB-KW"/>
</dbReference>
<reference evidence="10 11" key="1">
    <citation type="journal article" date="2016" name="Nat. Commun.">
        <title>Thousands of microbial genomes shed light on interconnected biogeochemical processes in an aquifer system.</title>
        <authorList>
            <person name="Anantharaman K."/>
            <person name="Brown C.T."/>
            <person name="Hug L.A."/>
            <person name="Sharon I."/>
            <person name="Castelle C.J."/>
            <person name="Probst A.J."/>
            <person name="Thomas B.C."/>
            <person name="Singh A."/>
            <person name="Wilkins M.J."/>
            <person name="Karaoz U."/>
            <person name="Brodie E.L."/>
            <person name="Williams K.H."/>
            <person name="Hubbard S.S."/>
            <person name="Banfield J.F."/>
        </authorList>
    </citation>
    <scope>NUCLEOTIDE SEQUENCE [LARGE SCALE GENOMIC DNA]</scope>
</reference>
<dbReference type="SUPFAM" id="SSF55653">
    <property type="entry name" value="Ribosomal protein L9 C-domain"/>
    <property type="match status" value="1"/>
</dbReference>
<feature type="domain" description="Large ribosomal subunit protein bL9 C-terminal" evidence="9">
    <location>
        <begin position="64"/>
        <end position="143"/>
    </location>
</feature>
<dbReference type="EMBL" id="MHRX01000011">
    <property type="protein sequence ID" value="OHA34479.1"/>
    <property type="molecule type" value="Genomic_DNA"/>
</dbReference>
<comment type="similarity">
    <text evidence="1">Belongs to the bacterial ribosomal protein bL9 family.</text>
</comment>
<dbReference type="Gene3D" id="3.40.5.10">
    <property type="entry name" value="Ribosomal protein L9, N-terminal domain"/>
    <property type="match status" value="1"/>
</dbReference>
<dbReference type="GO" id="GO:0003735">
    <property type="term" value="F:structural constituent of ribosome"/>
    <property type="evidence" value="ECO:0007669"/>
    <property type="project" value="InterPro"/>
</dbReference>
<protein>
    <recommendedName>
        <fullName evidence="6">Large ribosomal subunit protein bL9</fullName>
    </recommendedName>
    <alternativeName>
        <fullName evidence="7">50S ribosomal protein L9</fullName>
    </alternativeName>
</protein>
<dbReference type="GO" id="GO:0019843">
    <property type="term" value="F:rRNA binding"/>
    <property type="evidence" value="ECO:0007669"/>
    <property type="project" value="UniProtKB-KW"/>
</dbReference>
<evidence type="ECO:0000256" key="7">
    <source>
        <dbReference type="ARBA" id="ARBA00035456"/>
    </source>
</evidence>
<evidence type="ECO:0000313" key="10">
    <source>
        <dbReference type="EMBL" id="OHA34479.1"/>
    </source>
</evidence>
<evidence type="ECO:0000256" key="5">
    <source>
        <dbReference type="ARBA" id="ARBA00023274"/>
    </source>
</evidence>
<evidence type="ECO:0000259" key="8">
    <source>
        <dbReference type="Pfam" id="PF01281"/>
    </source>
</evidence>
<dbReference type="PANTHER" id="PTHR21368">
    <property type="entry name" value="50S RIBOSOMAL PROTEIN L9"/>
    <property type="match status" value="1"/>
</dbReference>
<dbReference type="InterPro" id="IPR009027">
    <property type="entry name" value="Ribosomal_bL9/RNase_H1_N"/>
</dbReference>
<dbReference type="Pfam" id="PF03948">
    <property type="entry name" value="Ribosomal_L9_C"/>
    <property type="match status" value="1"/>
</dbReference>
<dbReference type="Gene3D" id="3.10.430.100">
    <property type="entry name" value="Ribosomal protein L9, C-terminal domain"/>
    <property type="match status" value="1"/>
</dbReference>
<dbReference type="InterPro" id="IPR020594">
    <property type="entry name" value="Ribosomal_bL9_bac/chp"/>
</dbReference>
<evidence type="ECO:0000313" key="11">
    <source>
        <dbReference type="Proteomes" id="UP000176221"/>
    </source>
</evidence>
<dbReference type="STRING" id="1802319.A2928_03485"/>
<evidence type="ECO:0000256" key="1">
    <source>
        <dbReference type="ARBA" id="ARBA00010605"/>
    </source>
</evidence>
<keyword evidence="2" id="KW-0699">rRNA-binding</keyword>
<keyword evidence="5" id="KW-0687">Ribonucleoprotein</keyword>
<dbReference type="InterPro" id="IPR020070">
    <property type="entry name" value="Ribosomal_bL9_N"/>
</dbReference>
<evidence type="ECO:0000256" key="4">
    <source>
        <dbReference type="ARBA" id="ARBA00022980"/>
    </source>
</evidence>
<dbReference type="AlphaFoldDB" id="A0A1G2NG86"/>
<sequence>MKIVLLKDVANVGKKFDIKNVPDGFAVNRLIPRLEAALATDKLVKSIESKKSKEAADSKARETEIIKTLEKIREKLIFKGKVNEKGNLFAAIHKTEIIALIKEISGAEISESAVELKHPIKEAGDHAIEVKIGETMIKLSLKVEKE</sequence>
<comment type="caution">
    <text evidence="10">The sequence shown here is derived from an EMBL/GenBank/DDBJ whole genome shotgun (WGS) entry which is preliminary data.</text>
</comment>
<dbReference type="GO" id="GO:0006412">
    <property type="term" value="P:translation"/>
    <property type="evidence" value="ECO:0007669"/>
    <property type="project" value="InterPro"/>
</dbReference>
<evidence type="ECO:0000256" key="3">
    <source>
        <dbReference type="ARBA" id="ARBA00022884"/>
    </source>
</evidence>
<accession>A0A1G2NG86</accession>
<dbReference type="InterPro" id="IPR036935">
    <property type="entry name" value="Ribosomal_bL9_N_sf"/>
</dbReference>
<proteinExistence type="inferred from homology"/>
<dbReference type="InterPro" id="IPR020069">
    <property type="entry name" value="Ribosomal_bL9_C"/>
</dbReference>
<evidence type="ECO:0000256" key="6">
    <source>
        <dbReference type="ARBA" id="ARBA00035292"/>
    </source>
</evidence>
<gene>
    <name evidence="10" type="ORF">A2928_03485</name>
</gene>
<dbReference type="NCBIfam" id="TIGR00158">
    <property type="entry name" value="L9"/>
    <property type="match status" value="1"/>
</dbReference>
<dbReference type="InterPro" id="IPR036791">
    <property type="entry name" value="Ribosomal_bL9_C_sf"/>
</dbReference>
<dbReference type="GO" id="GO:1990904">
    <property type="term" value="C:ribonucleoprotein complex"/>
    <property type="evidence" value="ECO:0007669"/>
    <property type="project" value="UniProtKB-KW"/>
</dbReference>
<dbReference type="InterPro" id="IPR000244">
    <property type="entry name" value="Ribosomal_bL9"/>
</dbReference>
<dbReference type="SUPFAM" id="SSF55658">
    <property type="entry name" value="L9 N-domain-like"/>
    <property type="match status" value="1"/>
</dbReference>
<evidence type="ECO:0000256" key="2">
    <source>
        <dbReference type="ARBA" id="ARBA00022730"/>
    </source>
</evidence>
<evidence type="ECO:0000259" key="9">
    <source>
        <dbReference type="Pfam" id="PF03948"/>
    </source>
</evidence>